<protein>
    <submittedName>
        <fullName evidence="2">Uncharacterized protein</fullName>
    </submittedName>
</protein>
<feature type="region of interest" description="Disordered" evidence="1">
    <location>
        <begin position="1"/>
        <end position="40"/>
    </location>
</feature>
<name>A0A936NAV2_9ACTN</name>
<dbReference type="EMBL" id="JADJZA010000006">
    <property type="protein sequence ID" value="MBK9296867.1"/>
    <property type="molecule type" value="Genomic_DNA"/>
</dbReference>
<dbReference type="Proteomes" id="UP000727993">
    <property type="component" value="Unassembled WGS sequence"/>
</dbReference>
<comment type="caution">
    <text evidence="2">The sequence shown here is derived from an EMBL/GenBank/DDBJ whole genome shotgun (WGS) entry which is preliminary data.</text>
</comment>
<reference evidence="2 3" key="1">
    <citation type="submission" date="2020-10" db="EMBL/GenBank/DDBJ databases">
        <title>Connecting structure to function with the recovery of over 1000 high-quality activated sludge metagenome-assembled genomes encoding full-length rRNA genes using long-read sequencing.</title>
        <authorList>
            <person name="Singleton C.M."/>
            <person name="Petriglieri F."/>
            <person name="Kristensen J.M."/>
            <person name="Kirkegaard R.H."/>
            <person name="Michaelsen T.Y."/>
            <person name="Andersen M.H."/>
            <person name="Karst S.M."/>
            <person name="Dueholm M.S."/>
            <person name="Nielsen P.H."/>
            <person name="Albertsen M."/>
        </authorList>
    </citation>
    <scope>NUCLEOTIDE SEQUENCE [LARGE SCALE GENOMIC DNA]</scope>
    <source>
        <strain evidence="2">Lyne_18-Q3-R50-59_MAXAC.006</strain>
    </source>
</reference>
<evidence type="ECO:0000256" key="1">
    <source>
        <dbReference type="SAM" id="MobiDB-lite"/>
    </source>
</evidence>
<accession>A0A936NAV2</accession>
<proteinExistence type="predicted"/>
<dbReference type="AlphaFoldDB" id="A0A936NAV2"/>
<evidence type="ECO:0000313" key="2">
    <source>
        <dbReference type="EMBL" id="MBK9296867.1"/>
    </source>
</evidence>
<sequence>MTRNGTTSAGNEARPAQAGQGVGGANDHQAQQDQAELGGTSVLAVHAGPFI</sequence>
<evidence type="ECO:0000313" key="3">
    <source>
        <dbReference type="Proteomes" id="UP000727993"/>
    </source>
</evidence>
<organism evidence="2 3">
    <name type="scientific">Candidatus Neomicrothrix subdominans</name>
    <dbReference type="NCBI Taxonomy" id="2954438"/>
    <lineage>
        <taxon>Bacteria</taxon>
        <taxon>Bacillati</taxon>
        <taxon>Actinomycetota</taxon>
        <taxon>Acidimicrobiia</taxon>
        <taxon>Acidimicrobiales</taxon>
        <taxon>Microthrixaceae</taxon>
        <taxon>Candidatus Neomicrothrix</taxon>
    </lineage>
</organism>
<feature type="compositionally biased region" description="Polar residues" evidence="1">
    <location>
        <begin position="1"/>
        <end position="10"/>
    </location>
</feature>
<gene>
    <name evidence="2" type="ORF">IPN02_08525</name>
</gene>